<keyword evidence="5 7" id="KW-1133">Transmembrane helix</keyword>
<evidence type="ECO:0000256" key="7">
    <source>
        <dbReference type="SAM" id="Phobius"/>
    </source>
</evidence>
<evidence type="ECO:0000256" key="1">
    <source>
        <dbReference type="ARBA" id="ARBA00004651"/>
    </source>
</evidence>
<feature type="transmembrane region" description="Helical" evidence="7">
    <location>
        <begin position="175"/>
        <end position="194"/>
    </location>
</feature>
<dbReference type="OrthoDB" id="155510at2"/>
<evidence type="ECO:0000256" key="4">
    <source>
        <dbReference type="ARBA" id="ARBA00022692"/>
    </source>
</evidence>
<evidence type="ECO:0000259" key="8">
    <source>
        <dbReference type="PROSITE" id="PS50850"/>
    </source>
</evidence>
<dbReference type="GO" id="GO:0005886">
    <property type="term" value="C:plasma membrane"/>
    <property type="evidence" value="ECO:0007669"/>
    <property type="project" value="UniProtKB-SubCell"/>
</dbReference>
<dbReference type="AlphaFoldDB" id="A0A318S1U5"/>
<feature type="transmembrane region" description="Helical" evidence="7">
    <location>
        <begin position="311"/>
        <end position="335"/>
    </location>
</feature>
<feature type="transmembrane region" description="Helical" evidence="7">
    <location>
        <begin position="110"/>
        <end position="131"/>
    </location>
</feature>
<keyword evidence="2" id="KW-0813">Transport</keyword>
<dbReference type="Proteomes" id="UP000248326">
    <property type="component" value="Unassembled WGS sequence"/>
</dbReference>
<evidence type="ECO:0000256" key="2">
    <source>
        <dbReference type="ARBA" id="ARBA00022448"/>
    </source>
</evidence>
<dbReference type="EMBL" id="QJSX01000025">
    <property type="protein sequence ID" value="PYE48985.1"/>
    <property type="molecule type" value="Genomic_DNA"/>
</dbReference>
<feature type="transmembrane region" description="Helical" evidence="7">
    <location>
        <begin position="226"/>
        <end position="249"/>
    </location>
</feature>
<reference evidence="9 10" key="1">
    <citation type="submission" date="2018-06" db="EMBL/GenBank/DDBJ databases">
        <title>Genomic Encyclopedia of Type Strains, Phase IV (KMG-IV): sequencing the most valuable type-strain genomes for metagenomic binning, comparative biology and taxonomic classification.</title>
        <authorList>
            <person name="Goeker M."/>
        </authorList>
    </citation>
    <scope>NUCLEOTIDE SEQUENCE [LARGE SCALE GENOMIC DNA]</scope>
    <source>
        <strain evidence="9 10">DSM 18048</strain>
    </source>
</reference>
<sequence>MSARTTSLASSPDFLKLWAAETVSVFGFQITGLALPLTAAITLSATPAQMGVLGALETAPFLLFGLFAGALVDRVRRRPLMVRADIVRAMLLAAVPAAALLNALHIEVLYVVAFLVGIATLVFDVAYQSFLPSVVKREQLADGNAKLETSRALSTVLGPSLAGGLVQLVTAPIAIFVNALTFVLSAAFLGGMRVPEEAPQPAERPNVWREIGEGLKVVTRSPVLRSIAACTSISNFFSSAGGAVFVLFVTRDLNFSPSLLGTVIGVGGGGALLGALLAGRLPARLGMGPVIVLSSALFPLASVLVPLSTPGLAGVILVGVSQFVIGLGIVVYNVVQVSLRQAITPHRLLGRMNATMRFFVWGTMPLGALLGGALGTLLDLRTTLFFAALGQALAVLPVLLSPVRRLKDVPELPDER</sequence>
<feature type="transmembrane region" description="Helical" evidence="7">
    <location>
        <begin position="356"/>
        <end position="378"/>
    </location>
</feature>
<keyword evidence="6 7" id="KW-0472">Membrane</keyword>
<feature type="transmembrane region" description="Helical" evidence="7">
    <location>
        <begin position="51"/>
        <end position="72"/>
    </location>
</feature>
<keyword evidence="10" id="KW-1185">Reference proteome</keyword>
<dbReference type="InterPro" id="IPR036259">
    <property type="entry name" value="MFS_trans_sf"/>
</dbReference>
<feature type="domain" description="Major facilitator superfamily (MFS) profile" evidence="8">
    <location>
        <begin position="167"/>
        <end position="416"/>
    </location>
</feature>
<dbReference type="InterPro" id="IPR020846">
    <property type="entry name" value="MFS_dom"/>
</dbReference>
<dbReference type="PANTHER" id="PTHR23513:SF6">
    <property type="entry name" value="MAJOR FACILITATOR SUPERFAMILY ASSOCIATED DOMAIN-CONTAINING PROTEIN"/>
    <property type="match status" value="1"/>
</dbReference>
<gene>
    <name evidence="9" type="ORF">DES52_1252</name>
</gene>
<comment type="caution">
    <text evidence="9">The sequence shown here is derived from an EMBL/GenBank/DDBJ whole genome shotgun (WGS) entry which is preliminary data.</text>
</comment>
<feature type="transmembrane region" description="Helical" evidence="7">
    <location>
        <begin position="25"/>
        <end position="45"/>
    </location>
</feature>
<dbReference type="InterPro" id="IPR010290">
    <property type="entry name" value="TM_effector"/>
</dbReference>
<keyword evidence="3" id="KW-1003">Cell membrane</keyword>
<proteinExistence type="predicted"/>
<feature type="transmembrane region" description="Helical" evidence="7">
    <location>
        <begin position="384"/>
        <end position="403"/>
    </location>
</feature>
<feature type="transmembrane region" description="Helical" evidence="7">
    <location>
        <begin position="285"/>
        <end position="305"/>
    </location>
</feature>
<dbReference type="Pfam" id="PF05977">
    <property type="entry name" value="MFS_3"/>
    <property type="match status" value="1"/>
</dbReference>
<dbReference type="CDD" id="cd06173">
    <property type="entry name" value="MFS_MefA_like"/>
    <property type="match status" value="1"/>
</dbReference>
<feature type="transmembrane region" description="Helical" evidence="7">
    <location>
        <begin position="255"/>
        <end position="278"/>
    </location>
</feature>
<dbReference type="PROSITE" id="PS50850">
    <property type="entry name" value="MFS"/>
    <property type="match status" value="1"/>
</dbReference>
<comment type="subcellular location">
    <subcellularLocation>
        <location evidence="1">Cell membrane</location>
        <topology evidence="1">Multi-pass membrane protein</topology>
    </subcellularLocation>
</comment>
<protein>
    <submittedName>
        <fullName evidence="9">Putative MFS family arabinose efflux permease</fullName>
    </submittedName>
</protein>
<evidence type="ECO:0000256" key="6">
    <source>
        <dbReference type="ARBA" id="ARBA00023136"/>
    </source>
</evidence>
<organism evidence="9 10">
    <name type="scientific">Deinococcus yavapaiensis KR-236</name>
    <dbReference type="NCBI Taxonomy" id="694435"/>
    <lineage>
        <taxon>Bacteria</taxon>
        <taxon>Thermotogati</taxon>
        <taxon>Deinococcota</taxon>
        <taxon>Deinococci</taxon>
        <taxon>Deinococcales</taxon>
        <taxon>Deinococcaceae</taxon>
        <taxon>Deinococcus</taxon>
    </lineage>
</organism>
<dbReference type="GO" id="GO:0022857">
    <property type="term" value="F:transmembrane transporter activity"/>
    <property type="evidence" value="ECO:0007669"/>
    <property type="project" value="InterPro"/>
</dbReference>
<dbReference type="Gene3D" id="1.20.1250.20">
    <property type="entry name" value="MFS general substrate transporter like domains"/>
    <property type="match status" value="1"/>
</dbReference>
<accession>A0A318S1U5</accession>
<name>A0A318S1U5_9DEIO</name>
<dbReference type="RefSeq" id="WP_146237416.1">
    <property type="nucleotide sequence ID" value="NZ_QJSX01000025.1"/>
</dbReference>
<evidence type="ECO:0000256" key="5">
    <source>
        <dbReference type="ARBA" id="ARBA00022989"/>
    </source>
</evidence>
<evidence type="ECO:0000313" key="9">
    <source>
        <dbReference type="EMBL" id="PYE48985.1"/>
    </source>
</evidence>
<evidence type="ECO:0000313" key="10">
    <source>
        <dbReference type="Proteomes" id="UP000248326"/>
    </source>
</evidence>
<keyword evidence="4 7" id="KW-0812">Transmembrane</keyword>
<dbReference type="SUPFAM" id="SSF103473">
    <property type="entry name" value="MFS general substrate transporter"/>
    <property type="match status" value="1"/>
</dbReference>
<evidence type="ECO:0000256" key="3">
    <source>
        <dbReference type="ARBA" id="ARBA00022475"/>
    </source>
</evidence>
<dbReference type="PANTHER" id="PTHR23513">
    <property type="entry name" value="INTEGRAL MEMBRANE EFFLUX PROTEIN-RELATED"/>
    <property type="match status" value="1"/>
</dbReference>